<evidence type="ECO:0000256" key="1">
    <source>
        <dbReference type="ARBA" id="ARBA00004240"/>
    </source>
</evidence>
<reference evidence="12" key="2">
    <citation type="submission" date="2019-06" db="EMBL/GenBank/DDBJ databases">
        <title>Genomics analysis of Aphanomyces spp. identifies a new class of oomycete effector associated with host adaptation.</title>
        <authorList>
            <person name="Gaulin E."/>
        </authorList>
    </citation>
    <scope>NUCLEOTIDE SEQUENCE</scope>
    <source>
        <strain evidence="12">CBS 578.67</strain>
    </source>
</reference>
<keyword evidence="5" id="KW-0521">NADP</keyword>
<dbReference type="InterPro" id="IPR045022">
    <property type="entry name" value="KDSR-like"/>
</dbReference>
<keyword evidence="8" id="KW-0443">Lipid metabolism</keyword>
<dbReference type="GO" id="GO:0005789">
    <property type="term" value="C:endoplasmic reticulum membrane"/>
    <property type="evidence" value="ECO:0007669"/>
    <property type="project" value="TreeGrafter"/>
</dbReference>
<evidence type="ECO:0000256" key="4">
    <source>
        <dbReference type="ARBA" id="ARBA00022824"/>
    </source>
</evidence>
<comment type="pathway">
    <text evidence="2">Lipid metabolism; sphingolipid metabolism.</text>
</comment>
<evidence type="ECO:0000256" key="7">
    <source>
        <dbReference type="ARBA" id="ARBA00023002"/>
    </source>
</evidence>
<comment type="subcellular location">
    <subcellularLocation>
        <location evidence="1">Endoplasmic reticulum</location>
    </subcellularLocation>
</comment>
<dbReference type="Proteomes" id="UP000332933">
    <property type="component" value="Unassembled WGS sequence"/>
</dbReference>
<dbReference type="EMBL" id="VJMH01005566">
    <property type="protein sequence ID" value="KAF0694488.1"/>
    <property type="molecule type" value="Genomic_DNA"/>
</dbReference>
<evidence type="ECO:0000256" key="3">
    <source>
        <dbReference type="ARBA" id="ARBA00004991"/>
    </source>
</evidence>
<feature type="transmembrane region" description="Helical" evidence="11">
    <location>
        <begin position="296"/>
        <end position="313"/>
    </location>
</feature>
<reference evidence="13 14" key="1">
    <citation type="submission" date="2019-03" db="EMBL/GenBank/DDBJ databases">
        <authorList>
            <person name="Gaulin E."/>
            <person name="Dumas B."/>
        </authorList>
    </citation>
    <scope>NUCLEOTIDE SEQUENCE [LARGE SCALE GENOMIC DNA]</scope>
    <source>
        <strain evidence="13">CBS 568.67</strain>
    </source>
</reference>
<gene>
    <name evidence="13" type="primary">Aste57867_14656</name>
    <name evidence="12" type="ORF">As57867_014601</name>
    <name evidence="13" type="ORF">ASTE57867_14656</name>
</gene>
<dbReference type="AlphaFoldDB" id="A0A485L185"/>
<comment type="similarity">
    <text evidence="10">Belongs to the short-chain dehydrogenases/reductases (SDR) family.</text>
</comment>
<dbReference type="EMBL" id="CAADRA010005587">
    <property type="protein sequence ID" value="VFT91475.1"/>
    <property type="molecule type" value="Genomic_DNA"/>
</dbReference>
<evidence type="ECO:0000256" key="2">
    <source>
        <dbReference type="ARBA" id="ARBA00004760"/>
    </source>
</evidence>
<dbReference type="GO" id="GO:0047560">
    <property type="term" value="F:3-dehydrosphinganine reductase activity"/>
    <property type="evidence" value="ECO:0007669"/>
    <property type="project" value="UniProtKB-EC"/>
</dbReference>
<keyword evidence="14" id="KW-1185">Reference proteome</keyword>
<dbReference type="Gene3D" id="3.40.50.720">
    <property type="entry name" value="NAD(P)-binding Rossmann-like Domain"/>
    <property type="match status" value="1"/>
</dbReference>
<keyword evidence="11" id="KW-1133">Transmembrane helix</keyword>
<evidence type="ECO:0000313" key="12">
    <source>
        <dbReference type="EMBL" id="KAF0694488.1"/>
    </source>
</evidence>
<dbReference type="CDD" id="cd08939">
    <property type="entry name" value="KDSR-like_SDR_c"/>
    <property type="match status" value="1"/>
</dbReference>
<dbReference type="Pfam" id="PF00106">
    <property type="entry name" value="adh_short"/>
    <property type="match status" value="1"/>
</dbReference>
<feature type="transmembrane region" description="Helical" evidence="11">
    <location>
        <begin position="6"/>
        <end position="35"/>
    </location>
</feature>
<dbReference type="SUPFAM" id="SSF51735">
    <property type="entry name" value="NAD(P)-binding Rossmann-fold domains"/>
    <property type="match status" value="1"/>
</dbReference>
<dbReference type="PANTHER" id="PTHR43550:SF3">
    <property type="entry name" value="3-KETODIHYDROSPHINGOSINE REDUCTASE"/>
    <property type="match status" value="1"/>
</dbReference>
<keyword evidence="6" id="KW-0746">Sphingolipid metabolism</keyword>
<evidence type="ECO:0000313" key="14">
    <source>
        <dbReference type="Proteomes" id="UP000332933"/>
    </source>
</evidence>
<dbReference type="GO" id="GO:0006666">
    <property type="term" value="P:3-keto-sphinganine metabolic process"/>
    <property type="evidence" value="ECO:0007669"/>
    <property type="project" value="InterPro"/>
</dbReference>
<dbReference type="OrthoDB" id="37659at2759"/>
<evidence type="ECO:0000256" key="9">
    <source>
        <dbReference type="ARBA" id="ARBA00026112"/>
    </source>
</evidence>
<accession>A0A485L185</accession>
<dbReference type="InterPro" id="IPR036291">
    <property type="entry name" value="NAD(P)-bd_dom_sf"/>
</dbReference>
<evidence type="ECO:0000313" key="13">
    <source>
        <dbReference type="EMBL" id="VFT91475.1"/>
    </source>
</evidence>
<name>A0A485L185_9STRA</name>
<evidence type="ECO:0000256" key="6">
    <source>
        <dbReference type="ARBA" id="ARBA00022919"/>
    </source>
</evidence>
<proteinExistence type="inferred from homology"/>
<evidence type="ECO:0000256" key="8">
    <source>
        <dbReference type="ARBA" id="ARBA00023098"/>
    </source>
</evidence>
<protein>
    <recommendedName>
        <fullName evidence="9">3-dehydrosphinganine reductase</fullName>
        <ecNumber evidence="9">1.1.1.102</ecNumber>
    </recommendedName>
</protein>
<comment type="pathway">
    <text evidence="3">Sphingolipid metabolism.</text>
</comment>
<sequence length="326" mass="34308">MTSSAVGLVLFLVLAVPVAVLVIAAAATAWIVPLFRKRMDFREKHVFITGGSQGLGKELALQWVDQGANVTIVARHADTLQAVVELVDKSPSSSKGKMAFAVADVTDPASLAAAVDASPFGAIDILVCNAGSSSPGYMMKTDASVHRALMDLNYFGALNTVHAVLPTMLARQRGTILFIASAAALTSYIGYSAYSPTKYAMRGLADCLRSELAACGIAVHIAFPGSIDTPLFAAEALTKPKECVAIEASEVVYQARDIAASILSDLQHGVYAMTCIDFGIRLLGVMGGGMAPRANPALDILLFPVALVVAWVVRGQWDRHAASATW</sequence>
<organism evidence="13 14">
    <name type="scientific">Aphanomyces stellatus</name>
    <dbReference type="NCBI Taxonomy" id="120398"/>
    <lineage>
        <taxon>Eukaryota</taxon>
        <taxon>Sar</taxon>
        <taxon>Stramenopiles</taxon>
        <taxon>Oomycota</taxon>
        <taxon>Saprolegniomycetes</taxon>
        <taxon>Saprolegniales</taxon>
        <taxon>Verrucalvaceae</taxon>
        <taxon>Aphanomyces</taxon>
    </lineage>
</organism>
<dbReference type="PANTHER" id="PTHR43550">
    <property type="entry name" value="3-KETODIHYDROSPHINGOSINE REDUCTASE"/>
    <property type="match status" value="1"/>
</dbReference>
<dbReference type="PRINTS" id="PR00081">
    <property type="entry name" value="GDHRDH"/>
</dbReference>
<evidence type="ECO:0000256" key="10">
    <source>
        <dbReference type="RuleBase" id="RU000363"/>
    </source>
</evidence>
<dbReference type="GO" id="GO:0030148">
    <property type="term" value="P:sphingolipid biosynthetic process"/>
    <property type="evidence" value="ECO:0007669"/>
    <property type="project" value="InterPro"/>
</dbReference>
<dbReference type="PRINTS" id="PR00080">
    <property type="entry name" value="SDRFAMILY"/>
</dbReference>
<dbReference type="EC" id="1.1.1.102" evidence="9"/>
<keyword evidence="11" id="KW-0812">Transmembrane</keyword>
<dbReference type="InterPro" id="IPR002347">
    <property type="entry name" value="SDR_fam"/>
</dbReference>
<feature type="transmembrane region" description="Helical" evidence="11">
    <location>
        <begin position="175"/>
        <end position="194"/>
    </location>
</feature>
<evidence type="ECO:0000256" key="5">
    <source>
        <dbReference type="ARBA" id="ARBA00022857"/>
    </source>
</evidence>
<keyword evidence="4" id="KW-0256">Endoplasmic reticulum</keyword>
<evidence type="ECO:0000256" key="11">
    <source>
        <dbReference type="SAM" id="Phobius"/>
    </source>
</evidence>
<keyword evidence="11" id="KW-0472">Membrane</keyword>
<keyword evidence="7" id="KW-0560">Oxidoreductase</keyword>